<dbReference type="InterPro" id="IPR000515">
    <property type="entry name" value="MetI-like"/>
</dbReference>
<comment type="similarity">
    <text evidence="7">Belongs to the binding-protein-dependent transport system permease family.</text>
</comment>
<organism evidence="9 10">
    <name type="scientific">Brachybacterium tyrofermentans</name>
    <dbReference type="NCBI Taxonomy" id="47848"/>
    <lineage>
        <taxon>Bacteria</taxon>
        <taxon>Bacillati</taxon>
        <taxon>Actinomycetota</taxon>
        <taxon>Actinomycetes</taxon>
        <taxon>Micrococcales</taxon>
        <taxon>Dermabacteraceae</taxon>
        <taxon>Brachybacterium</taxon>
    </lineage>
</organism>
<dbReference type="InterPro" id="IPR035906">
    <property type="entry name" value="MetI-like_sf"/>
</dbReference>
<protein>
    <submittedName>
        <fullName evidence="9">Carbohydrate ABC transporter permease</fullName>
    </submittedName>
</protein>
<dbReference type="PROSITE" id="PS50928">
    <property type="entry name" value="ABC_TM1"/>
    <property type="match status" value="1"/>
</dbReference>
<dbReference type="RefSeq" id="WP_377802453.1">
    <property type="nucleotide sequence ID" value="NZ_JBHSLN010000077.1"/>
</dbReference>
<evidence type="ECO:0000256" key="4">
    <source>
        <dbReference type="ARBA" id="ARBA00022692"/>
    </source>
</evidence>
<keyword evidence="4 7" id="KW-0812">Transmembrane</keyword>
<sequence>MGRPAMVKKLRSERVFDTSVNLGLIVVIIAAVLPLAVVLSASVTPYAELLRNGGYSLIPKAFTLDGYRAVVSDSRLQQGFIVSSFITIVGTAISMIASVLFAYPLSQPRLPGRRGFLFFAILTTLFNAGIIPTFLIVQATGLLDTVWAMIFPTAISVFNVLILKTFFEGMPSELLEAARVDGLGEWRILLKIVMPLSLPVLMTIGLFYGVGQWNTFMTAVLYVRDQSLQPLQVVLRDLLTEVSSDAPIEAGAVVPTVTYRMAAVVLTALPMIVVYPFIQKYFRHGMLLGAVKG</sequence>
<feature type="transmembrane region" description="Helical" evidence="7">
    <location>
        <begin position="188"/>
        <end position="210"/>
    </location>
</feature>
<accession>A0ABW0FKF3</accession>
<dbReference type="EMBL" id="JBHSLN010000077">
    <property type="protein sequence ID" value="MFC5298634.1"/>
    <property type="molecule type" value="Genomic_DNA"/>
</dbReference>
<feature type="transmembrane region" description="Helical" evidence="7">
    <location>
        <begin position="115"/>
        <end position="140"/>
    </location>
</feature>
<keyword evidence="6 7" id="KW-0472">Membrane</keyword>
<keyword evidence="10" id="KW-1185">Reference proteome</keyword>
<evidence type="ECO:0000259" key="8">
    <source>
        <dbReference type="PROSITE" id="PS50928"/>
    </source>
</evidence>
<evidence type="ECO:0000256" key="1">
    <source>
        <dbReference type="ARBA" id="ARBA00004651"/>
    </source>
</evidence>
<evidence type="ECO:0000256" key="6">
    <source>
        <dbReference type="ARBA" id="ARBA00023136"/>
    </source>
</evidence>
<dbReference type="Gene3D" id="1.10.3720.10">
    <property type="entry name" value="MetI-like"/>
    <property type="match status" value="1"/>
</dbReference>
<evidence type="ECO:0000313" key="9">
    <source>
        <dbReference type="EMBL" id="MFC5298634.1"/>
    </source>
</evidence>
<comment type="caution">
    <text evidence="9">The sequence shown here is derived from an EMBL/GenBank/DDBJ whole genome shotgun (WGS) entry which is preliminary data.</text>
</comment>
<evidence type="ECO:0000256" key="7">
    <source>
        <dbReference type="RuleBase" id="RU363032"/>
    </source>
</evidence>
<feature type="transmembrane region" description="Helical" evidence="7">
    <location>
        <begin position="257"/>
        <end position="278"/>
    </location>
</feature>
<evidence type="ECO:0000256" key="5">
    <source>
        <dbReference type="ARBA" id="ARBA00022989"/>
    </source>
</evidence>
<dbReference type="PANTHER" id="PTHR43744:SF9">
    <property type="entry name" value="POLYGALACTURONAN_RHAMNOGALACTURONAN TRANSPORT SYSTEM PERMEASE PROTEIN YTCP"/>
    <property type="match status" value="1"/>
</dbReference>
<dbReference type="Pfam" id="PF00528">
    <property type="entry name" value="BPD_transp_1"/>
    <property type="match status" value="1"/>
</dbReference>
<proteinExistence type="inferred from homology"/>
<name>A0ABW0FKF3_9MICO</name>
<feature type="transmembrane region" description="Helical" evidence="7">
    <location>
        <begin position="20"/>
        <end position="43"/>
    </location>
</feature>
<dbReference type="CDD" id="cd06261">
    <property type="entry name" value="TM_PBP2"/>
    <property type="match status" value="1"/>
</dbReference>
<evidence type="ECO:0000313" key="10">
    <source>
        <dbReference type="Proteomes" id="UP001595937"/>
    </source>
</evidence>
<evidence type="ECO:0000256" key="3">
    <source>
        <dbReference type="ARBA" id="ARBA00022475"/>
    </source>
</evidence>
<feature type="domain" description="ABC transmembrane type-1" evidence="8">
    <location>
        <begin position="80"/>
        <end position="278"/>
    </location>
</feature>
<reference evidence="10" key="1">
    <citation type="journal article" date="2019" name="Int. J. Syst. Evol. Microbiol.">
        <title>The Global Catalogue of Microorganisms (GCM) 10K type strain sequencing project: providing services to taxonomists for standard genome sequencing and annotation.</title>
        <authorList>
            <consortium name="The Broad Institute Genomics Platform"/>
            <consortium name="The Broad Institute Genome Sequencing Center for Infectious Disease"/>
            <person name="Wu L."/>
            <person name="Ma J."/>
        </authorList>
    </citation>
    <scope>NUCLEOTIDE SEQUENCE [LARGE SCALE GENOMIC DNA]</scope>
    <source>
        <strain evidence="10">CGMCC 1.16455</strain>
    </source>
</reference>
<evidence type="ECO:0000256" key="2">
    <source>
        <dbReference type="ARBA" id="ARBA00022448"/>
    </source>
</evidence>
<feature type="transmembrane region" description="Helical" evidence="7">
    <location>
        <begin position="80"/>
        <end position="103"/>
    </location>
</feature>
<dbReference type="Proteomes" id="UP001595937">
    <property type="component" value="Unassembled WGS sequence"/>
</dbReference>
<comment type="subcellular location">
    <subcellularLocation>
        <location evidence="1 7">Cell membrane</location>
        <topology evidence="1 7">Multi-pass membrane protein</topology>
    </subcellularLocation>
</comment>
<gene>
    <name evidence="9" type="ORF">ACFPK8_14060</name>
</gene>
<dbReference type="PANTHER" id="PTHR43744">
    <property type="entry name" value="ABC TRANSPORTER PERMEASE PROTEIN MG189-RELATED-RELATED"/>
    <property type="match status" value="1"/>
</dbReference>
<keyword evidence="2 7" id="KW-0813">Transport</keyword>
<keyword evidence="3" id="KW-1003">Cell membrane</keyword>
<feature type="transmembrane region" description="Helical" evidence="7">
    <location>
        <begin position="146"/>
        <end position="167"/>
    </location>
</feature>
<keyword evidence="5 7" id="KW-1133">Transmembrane helix</keyword>
<dbReference type="SUPFAM" id="SSF161098">
    <property type="entry name" value="MetI-like"/>
    <property type="match status" value="1"/>
</dbReference>